<keyword evidence="1" id="KW-0732">Signal</keyword>
<sequence length="214" mass="24116">MYLQIVAIFAFQAVGLHGQGFYGPQGARNGGLSKCFSANVPCRLHLEMRTLSGEYLESFDSQTCACRSPALCPSDMTLPDRVLSTYLISTEYNMTFKTAYCDPVRPKRVCQRGEKALTLSGYLLIPTDLDSYNCACNDGSPLRLLERRVLYYKYYQTYVCDSSVNACQRNQPCVTVRSDVSSYHCKCAEQAQCTVQGEWWPRTQMLQGYCTPQS</sequence>
<accession>A0AAV4DWN9</accession>
<dbReference type="AlphaFoldDB" id="A0AAV4DWN9"/>
<feature type="chain" id="PRO_5043394151" evidence="1">
    <location>
        <begin position="19"/>
        <end position="214"/>
    </location>
</feature>
<evidence type="ECO:0000313" key="2">
    <source>
        <dbReference type="EMBL" id="GFO48580.1"/>
    </source>
</evidence>
<organism evidence="2 3">
    <name type="scientific">Plakobranchus ocellatus</name>
    <dbReference type="NCBI Taxonomy" id="259542"/>
    <lineage>
        <taxon>Eukaryota</taxon>
        <taxon>Metazoa</taxon>
        <taxon>Spiralia</taxon>
        <taxon>Lophotrochozoa</taxon>
        <taxon>Mollusca</taxon>
        <taxon>Gastropoda</taxon>
        <taxon>Heterobranchia</taxon>
        <taxon>Euthyneura</taxon>
        <taxon>Panpulmonata</taxon>
        <taxon>Sacoglossa</taxon>
        <taxon>Placobranchoidea</taxon>
        <taxon>Plakobranchidae</taxon>
        <taxon>Plakobranchus</taxon>
    </lineage>
</organism>
<evidence type="ECO:0000256" key="1">
    <source>
        <dbReference type="SAM" id="SignalP"/>
    </source>
</evidence>
<dbReference type="EMBL" id="BLXT01008438">
    <property type="protein sequence ID" value="GFO48580.1"/>
    <property type="molecule type" value="Genomic_DNA"/>
</dbReference>
<name>A0AAV4DWN9_9GAST</name>
<dbReference type="Proteomes" id="UP000735302">
    <property type="component" value="Unassembled WGS sequence"/>
</dbReference>
<reference evidence="2 3" key="1">
    <citation type="journal article" date="2021" name="Elife">
        <title>Chloroplast acquisition without the gene transfer in kleptoplastic sea slugs, Plakobranchus ocellatus.</title>
        <authorList>
            <person name="Maeda T."/>
            <person name="Takahashi S."/>
            <person name="Yoshida T."/>
            <person name="Shimamura S."/>
            <person name="Takaki Y."/>
            <person name="Nagai Y."/>
            <person name="Toyoda A."/>
            <person name="Suzuki Y."/>
            <person name="Arimoto A."/>
            <person name="Ishii H."/>
            <person name="Satoh N."/>
            <person name="Nishiyama T."/>
            <person name="Hasebe M."/>
            <person name="Maruyama T."/>
            <person name="Minagawa J."/>
            <person name="Obokata J."/>
            <person name="Shigenobu S."/>
        </authorList>
    </citation>
    <scope>NUCLEOTIDE SEQUENCE [LARGE SCALE GENOMIC DNA]</scope>
</reference>
<protein>
    <submittedName>
        <fullName evidence="2">Uncharacterized protein</fullName>
    </submittedName>
</protein>
<comment type="caution">
    <text evidence="2">The sequence shown here is derived from an EMBL/GenBank/DDBJ whole genome shotgun (WGS) entry which is preliminary data.</text>
</comment>
<gene>
    <name evidence="2" type="ORF">PoB_007508500</name>
</gene>
<evidence type="ECO:0000313" key="3">
    <source>
        <dbReference type="Proteomes" id="UP000735302"/>
    </source>
</evidence>
<proteinExistence type="predicted"/>
<keyword evidence="3" id="KW-1185">Reference proteome</keyword>
<feature type="signal peptide" evidence="1">
    <location>
        <begin position="1"/>
        <end position="18"/>
    </location>
</feature>